<dbReference type="GO" id="GO:0016853">
    <property type="term" value="F:isomerase activity"/>
    <property type="evidence" value="ECO:0007669"/>
    <property type="project" value="UniProtKB-ARBA"/>
</dbReference>
<evidence type="ECO:0000313" key="4">
    <source>
        <dbReference type="EMBL" id="TXC62385.1"/>
    </source>
</evidence>
<sequence length="287" mass="30868">MRLATILHAGTQRWGVVDGQQLWPLDHVWPDLRTALGDGLDAIRAALVQVSDALPLEEARLLPPIPNPEKILAIGVNYRSHREETGREATPYPAIFVRFPDAQVGDGEAIVKPFLSDRFDFEAELAVVIGRAGRHIAAADALDHVAGYSCFADNAVRDFQRHTNQATPGKNFDRSGAFGPWLVTADEIGDPAQLELVGRLNGEEVQRSSVGLLIFSVPELIAYISSFTTLKPGDVIATGTPAGVGMKRTPPLFMKAGDVFQVEISGIGTLTTPVIDEQKGGADAVDL</sequence>
<proteinExistence type="inferred from homology"/>
<reference evidence="4 5" key="1">
    <citation type="journal article" date="2015" name="J. Microbiol.">
        <title>Sphingosinicella ginsenosidimutans sp. nov., with ginsenoside converting activity.</title>
        <authorList>
            <person name="Kim J.K."/>
            <person name="Kang M.S."/>
            <person name="Park S.C."/>
            <person name="Kim K.M."/>
            <person name="Choi K."/>
            <person name="Yoon M.H."/>
            <person name="Im W.T."/>
        </authorList>
    </citation>
    <scope>NUCLEOTIDE SEQUENCE [LARGE SCALE GENOMIC DNA]</scope>
    <source>
        <strain evidence="4 5">BS-11</strain>
    </source>
</reference>
<keyword evidence="5" id="KW-1185">Reference proteome</keyword>
<evidence type="ECO:0000256" key="1">
    <source>
        <dbReference type="ARBA" id="ARBA00010211"/>
    </source>
</evidence>
<organism evidence="4 5">
    <name type="scientific">Allosphingosinicella ginsenosidimutans</name>
    <dbReference type="NCBI Taxonomy" id="1176539"/>
    <lineage>
        <taxon>Bacteria</taxon>
        <taxon>Pseudomonadati</taxon>
        <taxon>Pseudomonadota</taxon>
        <taxon>Alphaproteobacteria</taxon>
        <taxon>Sphingomonadales</taxon>
        <taxon>Sphingomonadaceae</taxon>
        <taxon>Allosphingosinicella</taxon>
    </lineage>
</organism>
<dbReference type="Gene3D" id="3.90.850.10">
    <property type="entry name" value="Fumarylacetoacetase-like, C-terminal domain"/>
    <property type="match status" value="1"/>
</dbReference>
<dbReference type="Proteomes" id="UP000321249">
    <property type="component" value="Unassembled WGS sequence"/>
</dbReference>
<feature type="domain" description="Fumarylacetoacetase-like C-terminal" evidence="3">
    <location>
        <begin position="70"/>
        <end position="274"/>
    </location>
</feature>
<name>A0A5C6TR26_9SPHN</name>
<dbReference type="GO" id="GO:0046872">
    <property type="term" value="F:metal ion binding"/>
    <property type="evidence" value="ECO:0007669"/>
    <property type="project" value="UniProtKB-KW"/>
</dbReference>
<dbReference type="GO" id="GO:0016787">
    <property type="term" value="F:hydrolase activity"/>
    <property type="evidence" value="ECO:0007669"/>
    <property type="project" value="UniProtKB-KW"/>
</dbReference>
<dbReference type="PANTHER" id="PTHR42796">
    <property type="entry name" value="FUMARYLACETOACETATE HYDROLASE DOMAIN-CONTAINING PROTEIN 2A-RELATED"/>
    <property type="match status" value="1"/>
</dbReference>
<dbReference type="EMBL" id="VOQQ01000001">
    <property type="protein sequence ID" value="TXC62385.1"/>
    <property type="molecule type" value="Genomic_DNA"/>
</dbReference>
<dbReference type="OrthoDB" id="5197601at2"/>
<keyword evidence="2" id="KW-0479">Metal-binding</keyword>
<dbReference type="InterPro" id="IPR011234">
    <property type="entry name" value="Fumarylacetoacetase-like_C"/>
</dbReference>
<evidence type="ECO:0000259" key="3">
    <source>
        <dbReference type="Pfam" id="PF01557"/>
    </source>
</evidence>
<gene>
    <name evidence="4" type="ORF">FRZ32_01165</name>
</gene>
<keyword evidence="4" id="KW-0378">Hydrolase</keyword>
<dbReference type="FunFam" id="3.90.850.10:FF:000002">
    <property type="entry name" value="2-hydroxyhepta-2,4-diene-1,7-dioate isomerase"/>
    <property type="match status" value="1"/>
</dbReference>
<accession>A0A5C6TR26</accession>
<dbReference type="GO" id="GO:0019752">
    <property type="term" value="P:carboxylic acid metabolic process"/>
    <property type="evidence" value="ECO:0007669"/>
    <property type="project" value="UniProtKB-ARBA"/>
</dbReference>
<protein>
    <submittedName>
        <fullName evidence="4">Fumarylacetoacetate hydrolase family protein</fullName>
    </submittedName>
</protein>
<dbReference type="Pfam" id="PF01557">
    <property type="entry name" value="FAA_hydrolase"/>
    <property type="match status" value="1"/>
</dbReference>
<dbReference type="RefSeq" id="WP_147041773.1">
    <property type="nucleotide sequence ID" value="NZ_BAABIR010000001.1"/>
</dbReference>
<dbReference type="PANTHER" id="PTHR42796:SF4">
    <property type="entry name" value="FUMARYLACETOACETATE HYDROLASE DOMAIN-CONTAINING PROTEIN 2A"/>
    <property type="match status" value="1"/>
</dbReference>
<evidence type="ECO:0000256" key="2">
    <source>
        <dbReference type="ARBA" id="ARBA00022723"/>
    </source>
</evidence>
<dbReference type="SUPFAM" id="SSF56529">
    <property type="entry name" value="FAH"/>
    <property type="match status" value="1"/>
</dbReference>
<dbReference type="AlphaFoldDB" id="A0A5C6TR26"/>
<comment type="caution">
    <text evidence="4">The sequence shown here is derived from an EMBL/GenBank/DDBJ whole genome shotgun (WGS) entry which is preliminary data.</text>
</comment>
<dbReference type="InterPro" id="IPR036663">
    <property type="entry name" value="Fumarylacetoacetase_C_sf"/>
</dbReference>
<dbReference type="InterPro" id="IPR051121">
    <property type="entry name" value="FAH"/>
</dbReference>
<evidence type="ECO:0000313" key="5">
    <source>
        <dbReference type="Proteomes" id="UP000321249"/>
    </source>
</evidence>
<comment type="similarity">
    <text evidence="1">Belongs to the FAH family.</text>
</comment>